<evidence type="ECO:0000256" key="1">
    <source>
        <dbReference type="SAM" id="Phobius"/>
    </source>
</evidence>
<keyword evidence="1" id="KW-1133">Transmembrane helix</keyword>
<dbReference type="STRING" id="230819.A0A5C3KX49"/>
<proteinExistence type="predicted"/>
<evidence type="ECO:0000313" key="2">
    <source>
        <dbReference type="EMBL" id="TFK25219.1"/>
    </source>
</evidence>
<keyword evidence="3" id="KW-1185">Reference proteome</keyword>
<feature type="transmembrane region" description="Helical" evidence="1">
    <location>
        <begin position="12"/>
        <end position="35"/>
    </location>
</feature>
<name>A0A5C3KX49_COPMA</name>
<keyword evidence="1" id="KW-0472">Membrane</keyword>
<dbReference type="Proteomes" id="UP000307440">
    <property type="component" value="Unassembled WGS sequence"/>
</dbReference>
<organism evidence="2 3">
    <name type="scientific">Coprinopsis marcescibilis</name>
    <name type="common">Agaric fungus</name>
    <name type="synonym">Psathyrella marcescibilis</name>
    <dbReference type="NCBI Taxonomy" id="230819"/>
    <lineage>
        <taxon>Eukaryota</taxon>
        <taxon>Fungi</taxon>
        <taxon>Dikarya</taxon>
        <taxon>Basidiomycota</taxon>
        <taxon>Agaricomycotina</taxon>
        <taxon>Agaricomycetes</taxon>
        <taxon>Agaricomycetidae</taxon>
        <taxon>Agaricales</taxon>
        <taxon>Agaricineae</taxon>
        <taxon>Psathyrellaceae</taxon>
        <taxon>Coprinopsis</taxon>
    </lineage>
</organism>
<gene>
    <name evidence="2" type="ORF">FA15DRAFT_703918</name>
</gene>
<sequence>MPALFYRRPRMLLYLSMFAILGSSVSLFFLFCLFFKGTPHQRYEYGTKVPWNADQYLTYDHPTSTVGAAKLRIYKRLWDMFINPIYLAVLSERVPLMVPFVPYHHISKEAGVVPFGEIFNLTHLRFELQIPFLEWSPEAYSPSKIEKIGCW</sequence>
<dbReference type="EMBL" id="ML210189">
    <property type="protein sequence ID" value="TFK25219.1"/>
    <property type="molecule type" value="Genomic_DNA"/>
</dbReference>
<accession>A0A5C3KX49</accession>
<reference evidence="2 3" key="1">
    <citation type="journal article" date="2019" name="Nat. Ecol. Evol.">
        <title>Megaphylogeny resolves global patterns of mushroom evolution.</title>
        <authorList>
            <person name="Varga T."/>
            <person name="Krizsan K."/>
            <person name="Foldi C."/>
            <person name="Dima B."/>
            <person name="Sanchez-Garcia M."/>
            <person name="Sanchez-Ramirez S."/>
            <person name="Szollosi G.J."/>
            <person name="Szarkandi J.G."/>
            <person name="Papp V."/>
            <person name="Albert L."/>
            <person name="Andreopoulos W."/>
            <person name="Angelini C."/>
            <person name="Antonin V."/>
            <person name="Barry K.W."/>
            <person name="Bougher N.L."/>
            <person name="Buchanan P."/>
            <person name="Buyck B."/>
            <person name="Bense V."/>
            <person name="Catcheside P."/>
            <person name="Chovatia M."/>
            <person name="Cooper J."/>
            <person name="Damon W."/>
            <person name="Desjardin D."/>
            <person name="Finy P."/>
            <person name="Geml J."/>
            <person name="Haridas S."/>
            <person name="Hughes K."/>
            <person name="Justo A."/>
            <person name="Karasinski D."/>
            <person name="Kautmanova I."/>
            <person name="Kiss B."/>
            <person name="Kocsube S."/>
            <person name="Kotiranta H."/>
            <person name="LaButti K.M."/>
            <person name="Lechner B.E."/>
            <person name="Liimatainen K."/>
            <person name="Lipzen A."/>
            <person name="Lukacs Z."/>
            <person name="Mihaltcheva S."/>
            <person name="Morgado L.N."/>
            <person name="Niskanen T."/>
            <person name="Noordeloos M.E."/>
            <person name="Ohm R.A."/>
            <person name="Ortiz-Santana B."/>
            <person name="Ovrebo C."/>
            <person name="Racz N."/>
            <person name="Riley R."/>
            <person name="Savchenko A."/>
            <person name="Shiryaev A."/>
            <person name="Soop K."/>
            <person name="Spirin V."/>
            <person name="Szebenyi C."/>
            <person name="Tomsovsky M."/>
            <person name="Tulloss R.E."/>
            <person name="Uehling J."/>
            <person name="Grigoriev I.V."/>
            <person name="Vagvolgyi C."/>
            <person name="Papp T."/>
            <person name="Martin F.M."/>
            <person name="Miettinen O."/>
            <person name="Hibbett D.S."/>
            <person name="Nagy L.G."/>
        </authorList>
    </citation>
    <scope>NUCLEOTIDE SEQUENCE [LARGE SCALE GENOMIC DNA]</scope>
    <source>
        <strain evidence="2 3">CBS 121175</strain>
    </source>
</reference>
<dbReference type="AlphaFoldDB" id="A0A5C3KX49"/>
<keyword evidence="1" id="KW-0812">Transmembrane</keyword>
<dbReference type="OrthoDB" id="423313at2759"/>
<evidence type="ECO:0000313" key="3">
    <source>
        <dbReference type="Proteomes" id="UP000307440"/>
    </source>
</evidence>
<protein>
    <submittedName>
        <fullName evidence="2">Uncharacterized protein</fullName>
    </submittedName>
</protein>